<protein>
    <submittedName>
        <fullName evidence="2">Uncharacterized protein</fullName>
    </submittedName>
</protein>
<feature type="transmembrane region" description="Helical" evidence="1">
    <location>
        <begin position="71"/>
        <end position="93"/>
    </location>
</feature>
<evidence type="ECO:0000313" key="2">
    <source>
        <dbReference type="EMBL" id="HIR57981.1"/>
    </source>
</evidence>
<accession>A0A9D1J1V0</accession>
<sequence length="127" mass="14510">MKFEIVGQTLYRYFSQNRFFRVLLPLDAVILLAAAVLHLVSFFIDLGSFIQQILTFGFILGAILSFSKSNYLMLTAGFGLLALRNVFLFFYILLGYREFPWSVMLSLAVYGLLTLQSYKKSLKLNLG</sequence>
<dbReference type="AlphaFoldDB" id="A0A9D1J1V0"/>
<feature type="transmembrane region" description="Helical" evidence="1">
    <location>
        <begin position="49"/>
        <end position="66"/>
    </location>
</feature>
<reference evidence="2" key="1">
    <citation type="submission" date="2020-10" db="EMBL/GenBank/DDBJ databases">
        <authorList>
            <person name="Gilroy R."/>
        </authorList>
    </citation>
    <scope>NUCLEOTIDE SEQUENCE</scope>
    <source>
        <strain evidence="2">ChiSjej1B19-7085</strain>
    </source>
</reference>
<dbReference type="Proteomes" id="UP000886785">
    <property type="component" value="Unassembled WGS sequence"/>
</dbReference>
<dbReference type="EMBL" id="DVHF01000122">
    <property type="protein sequence ID" value="HIR57981.1"/>
    <property type="molecule type" value="Genomic_DNA"/>
</dbReference>
<name>A0A9D1J1V0_9FIRM</name>
<keyword evidence="1" id="KW-1133">Transmembrane helix</keyword>
<organism evidence="2 3">
    <name type="scientific">Candidatus Gallacutalibacter pullicola</name>
    <dbReference type="NCBI Taxonomy" id="2840830"/>
    <lineage>
        <taxon>Bacteria</taxon>
        <taxon>Bacillati</taxon>
        <taxon>Bacillota</taxon>
        <taxon>Clostridia</taxon>
        <taxon>Eubacteriales</taxon>
        <taxon>Candidatus Gallacutalibacter</taxon>
    </lineage>
</organism>
<proteinExistence type="predicted"/>
<keyword evidence="1" id="KW-0472">Membrane</keyword>
<gene>
    <name evidence="2" type="ORF">IAA54_09955</name>
</gene>
<comment type="caution">
    <text evidence="2">The sequence shown here is derived from an EMBL/GenBank/DDBJ whole genome shotgun (WGS) entry which is preliminary data.</text>
</comment>
<evidence type="ECO:0000256" key="1">
    <source>
        <dbReference type="SAM" id="Phobius"/>
    </source>
</evidence>
<feature type="transmembrane region" description="Helical" evidence="1">
    <location>
        <begin position="20"/>
        <end position="43"/>
    </location>
</feature>
<keyword evidence="1" id="KW-0812">Transmembrane</keyword>
<reference evidence="2" key="2">
    <citation type="journal article" date="2021" name="PeerJ">
        <title>Extensive microbial diversity within the chicken gut microbiome revealed by metagenomics and culture.</title>
        <authorList>
            <person name="Gilroy R."/>
            <person name="Ravi A."/>
            <person name="Getino M."/>
            <person name="Pursley I."/>
            <person name="Horton D.L."/>
            <person name="Alikhan N.F."/>
            <person name="Baker D."/>
            <person name="Gharbi K."/>
            <person name="Hall N."/>
            <person name="Watson M."/>
            <person name="Adriaenssens E.M."/>
            <person name="Foster-Nyarko E."/>
            <person name="Jarju S."/>
            <person name="Secka A."/>
            <person name="Antonio M."/>
            <person name="Oren A."/>
            <person name="Chaudhuri R.R."/>
            <person name="La Ragione R."/>
            <person name="Hildebrand F."/>
            <person name="Pallen M.J."/>
        </authorList>
    </citation>
    <scope>NUCLEOTIDE SEQUENCE</scope>
    <source>
        <strain evidence="2">ChiSjej1B19-7085</strain>
    </source>
</reference>
<evidence type="ECO:0000313" key="3">
    <source>
        <dbReference type="Proteomes" id="UP000886785"/>
    </source>
</evidence>